<name>A0AAV8PEQ1_ENSVE</name>
<proteinExistence type="predicted"/>
<reference evidence="1 2" key="1">
    <citation type="submission" date="2022-12" db="EMBL/GenBank/DDBJ databases">
        <title>Chromosome-scale assembly of the Ensete ventricosum genome.</title>
        <authorList>
            <person name="Dussert Y."/>
            <person name="Stocks J."/>
            <person name="Wendawek A."/>
            <person name="Woldeyes F."/>
            <person name="Nichols R.A."/>
            <person name="Borrell J.S."/>
        </authorList>
    </citation>
    <scope>NUCLEOTIDE SEQUENCE [LARGE SCALE GENOMIC DNA]</scope>
    <source>
        <strain evidence="2">cv. Maze</strain>
        <tissue evidence="1">Seeds</tissue>
    </source>
</reference>
<protein>
    <submittedName>
        <fullName evidence="1">Uncharacterized protein</fullName>
    </submittedName>
</protein>
<dbReference type="EMBL" id="JAQQAF010000006">
    <property type="protein sequence ID" value="KAJ8479251.1"/>
    <property type="molecule type" value="Genomic_DNA"/>
</dbReference>
<keyword evidence="2" id="KW-1185">Reference proteome</keyword>
<organism evidence="1 2">
    <name type="scientific">Ensete ventricosum</name>
    <name type="common">Abyssinian banana</name>
    <name type="synonym">Musa ensete</name>
    <dbReference type="NCBI Taxonomy" id="4639"/>
    <lineage>
        <taxon>Eukaryota</taxon>
        <taxon>Viridiplantae</taxon>
        <taxon>Streptophyta</taxon>
        <taxon>Embryophyta</taxon>
        <taxon>Tracheophyta</taxon>
        <taxon>Spermatophyta</taxon>
        <taxon>Magnoliopsida</taxon>
        <taxon>Liliopsida</taxon>
        <taxon>Zingiberales</taxon>
        <taxon>Musaceae</taxon>
        <taxon>Ensete</taxon>
    </lineage>
</organism>
<evidence type="ECO:0000313" key="1">
    <source>
        <dbReference type="EMBL" id="KAJ8479251.1"/>
    </source>
</evidence>
<comment type="caution">
    <text evidence="1">The sequence shown here is derived from an EMBL/GenBank/DDBJ whole genome shotgun (WGS) entry which is preliminary data.</text>
</comment>
<evidence type="ECO:0000313" key="2">
    <source>
        <dbReference type="Proteomes" id="UP001222027"/>
    </source>
</evidence>
<accession>A0AAV8PEQ1</accession>
<gene>
    <name evidence="1" type="ORF">OPV22_022978</name>
</gene>
<dbReference type="Proteomes" id="UP001222027">
    <property type="component" value="Unassembled WGS sequence"/>
</dbReference>
<dbReference type="AlphaFoldDB" id="A0AAV8PEQ1"/>
<sequence>MVKEEETDLDLRWSFALNRLTKNGISHATYYDEQAIL</sequence>